<keyword evidence="3 5" id="KW-0863">Zinc-finger</keyword>
<evidence type="ECO:0000256" key="1">
    <source>
        <dbReference type="ARBA" id="ARBA00022723"/>
    </source>
</evidence>
<dbReference type="Pfam" id="PF00096">
    <property type="entry name" value="zf-C2H2"/>
    <property type="match status" value="1"/>
</dbReference>
<dbReference type="InterPro" id="IPR036236">
    <property type="entry name" value="Znf_C2H2_sf"/>
</dbReference>
<reference evidence="7" key="1">
    <citation type="submission" date="2020-06" db="EMBL/GenBank/DDBJ databases">
        <title>Draft genome of Bugula neritina, a colonial animal packing powerful symbionts and potential medicines.</title>
        <authorList>
            <person name="Rayko M."/>
        </authorList>
    </citation>
    <scope>NUCLEOTIDE SEQUENCE [LARGE SCALE GENOMIC DNA]</scope>
    <source>
        <strain evidence="7">Kwan_BN1</strain>
    </source>
</reference>
<gene>
    <name evidence="7" type="ORF">EB796_009317</name>
</gene>
<keyword evidence="1" id="KW-0479">Metal-binding</keyword>
<evidence type="ECO:0000259" key="6">
    <source>
        <dbReference type="PROSITE" id="PS50157"/>
    </source>
</evidence>
<evidence type="ECO:0000256" key="2">
    <source>
        <dbReference type="ARBA" id="ARBA00022737"/>
    </source>
</evidence>
<evidence type="ECO:0000313" key="7">
    <source>
        <dbReference type="EMBL" id="KAF6032375.1"/>
    </source>
</evidence>
<dbReference type="Proteomes" id="UP000593567">
    <property type="component" value="Unassembled WGS sequence"/>
</dbReference>
<dbReference type="SMART" id="SM00355">
    <property type="entry name" value="ZnF_C2H2"/>
    <property type="match status" value="5"/>
</dbReference>
<dbReference type="GO" id="GO:0008270">
    <property type="term" value="F:zinc ion binding"/>
    <property type="evidence" value="ECO:0007669"/>
    <property type="project" value="UniProtKB-KW"/>
</dbReference>
<keyword evidence="2" id="KW-0677">Repeat</keyword>
<dbReference type="OrthoDB" id="10032537at2759"/>
<comment type="caution">
    <text evidence="7">The sequence shown here is derived from an EMBL/GenBank/DDBJ whole genome shotgun (WGS) entry which is preliminary data.</text>
</comment>
<evidence type="ECO:0000256" key="5">
    <source>
        <dbReference type="PROSITE-ProRule" id="PRU00042"/>
    </source>
</evidence>
<accession>A0A7J7K2H5</accession>
<dbReference type="GO" id="GO:0005634">
    <property type="term" value="C:nucleus"/>
    <property type="evidence" value="ECO:0007669"/>
    <property type="project" value="TreeGrafter"/>
</dbReference>
<dbReference type="InterPro" id="IPR013087">
    <property type="entry name" value="Znf_C2H2_type"/>
</dbReference>
<dbReference type="PROSITE" id="PS50157">
    <property type="entry name" value="ZINC_FINGER_C2H2_2"/>
    <property type="match status" value="2"/>
</dbReference>
<dbReference type="SUPFAM" id="SSF57667">
    <property type="entry name" value="beta-beta-alpha zinc fingers"/>
    <property type="match status" value="2"/>
</dbReference>
<evidence type="ECO:0000256" key="3">
    <source>
        <dbReference type="ARBA" id="ARBA00022771"/>
    </source>
</evidence>
<dbReference type="GO" id="GO:0045944">
    <property type="term" value="P:positive regulation of transcription by RNA polymerase II"/>
    <property type="evidence" value="ECO:0007669"/>
    <property type="project" value="TreeGrafter"/>
</dbReference>
<organism evidence="7 8">
    <name type="scientific">Bugula neritina</name>
    <name type="common">Brown bryozoan</name>
    <name type="synonym">Sertularia neritina</name>
    <dbReference type="NCBI Taxonomy" id="10212"/>
    <lineage>
        <taxon>Eukaryota</taxon>
        <taxon>Metazoa</taxon>
        <taxon>Spiralia</taxon>
        <taxon>Lophotrochozoa</taxon>
        <taxon>Bryozoa</taxon>
        <taxon>Gymnolaemata</taxon>
        <taxon>Cheilostomatida</taxon>
        <taxon>Flustrina</taxon>
        <taxon>Buguloidea</taxon>
        <taxon>Bugulidae</taxon>
        <taxon>Bugula</taxon>
    </lineage>
</organism>
<dbReference type="Gene3D" id="3.30.160.60">
    <property type="entry name" value="Classic Zinc Finger"/>
    <property type="match status" value="2"/>
</dbReference>
<protein>
    <recommendedName>
        <fullName evidence="6">C2H2-type domain-containing protein</fullName>
    </recommendedName>
</protein>
<dbReference type="EMBL" id="VXIV02001512">
    <property type="protein sequence ID" value="KAF6032375.1"/>
    <property type="molecule type" value="Genomic_DNA"/>
</dbReference>
<sequence length="292" mass="32568">MKHTGDFDHKCPYCAFGRDAKYEVEDHINAVHLKKVIYQCSECSFQTYRKITLKSHHKDHASKPMLSCPSCNMKSIYPSTLAKHIRDNHPQIPMPEELKGVRHKIEQRNIASRDVDYTPVLMCRCKLCDFTCEKIVTLKAHVRKAHNANSRHSCPICKTGFANKRNLTNHMTKQHNVSKSSLSSNQFTSSKTGIGDETINLVDSVPLPTLNFADAVQTEGTLTDVDSAVCGTRSLMTTTNIAASEGESSVTGPNPQVVLNFRPKQSNSLNSQSNDTIIFIEETETLLDSVSQ</sequence>
<evidence type="ECO:0000313" key="8">
    <source>
        <dbReference type="Proteomes" id="UP000593567"/>
    </source>
</evidence>
<keyword evidence="4" id="KW-0862">Zinc</keyword>
<dbReference type="PANTHER" id="PTHR24403:SF67">
    <property type="entry name" value="FI01116P-RELATED"/>
    <property type="match status" value="1"/>
</dbReference>
<proteinExistence type="predicted"/>
<feature type="domain" description="C2H2-type" evidence="6">
    <location>
        <begin position="38"/>
        <end position="65"/>
    </location>
</feature>
<name>A0A7J7K2H5_BUGNE</name>
<dbReference type="InterPro" id="IPR050688">
    <property type="entry name" value="Zinc_finger/UBP_domain"/>
</dbReference>
<dbReference type="PANTHER" id="PTHR24403">
    <property type="entry name" value="ZINC FINGER PROTEIN"/>
    <property type="match status" value="1"/>
</dbReference>
<dbReference type="AlphaFoldDB" id="A0A7J7K2H5"/>
<evidence type="ECO:0000256" key="4">
    <source>
        <dbReference type="ARBA" id="ARBA00022833"/>
    </source>
</evidence>
<feature type="domain" description="C2H2-type" evidence="6">
    <location>
        <begin position="152"/>
        <end position="180"/>
    </location>
</feature>
<keyword evidence="8" id="KW-1185">Reference proteome</keyword>
<dbReference type="PROSITE" id="PS00028">
    <property type="entry name" value="ZINC_FINGER_C2H2_1"/>
    <property type="match status" value="1"/>
</dbReference>